<dbReference type="GeneID" id="54417549"/>
<keyword evidence="12" id="KW-1207">Sterol metabolism</keyword>
<evidence type="ECO:0000256" key="15">
    <source>
        <dbReference type="ARBA" id="ARBA00054121"/>
    </source>
</evidence>
<dbReference type="AlphaFoldDB" id="A0A6G1GAU2"/>
<reference evidence="19" key="2">
    <citation type="submission" date="2020-04" db="EMBL/GenBank/DDBJ databases">
        <authorList>
            <consortium name="NCBI Genome Project"/>
        </authorList>
    </citation>
    <scope>NUCLEOTIDE SEQUENCE</scope>
    <source>
        <strain evidence="19">CBS 781.70</strain>
    </source>
</reference>
<dbReference type="Pfam" id="PF00288">
    <property type="entry name" value="GHMP_kinases_N"/>
    <property type="match status" value="1"/>
</dbReference>
<evidence type="ECO:0000256" key="10">
    <source>
        <dbReference type="ARBA" id="ARBA00022840"/>
    </source>
</evidence>
<evidence type="ECO:0000256" key="1">
    <source>
        <dbReference type="ARBA" id="ARBA00005015"/>
    </source>
</evidence>
<dbReference type="SUPFAM" id="SSF55060">
    <property type="entry name" value="GHMP Kinase, C-terminal domain"/>
    <property type="match status" value="1"/>
</dbReference>
<evidence type="ECO:0000256" key="11">
    <source>
        <dbReference type="ARBA" id="ARBA00023011"/>
    </source>
</evidence>
<dbReference type="FunFam" id="3.30.230.10:FF:000068">
    <property type="entry name" value="Homoserine kinase"/>
    <property type="match status" value="1"/>
</dbReference>
<keyword evidence="11" id="KW-0444">Lipid biosynthesis</keyword>
<comment type="function">
    <text evidence="15">Commits homoserine to the threonine biosynthesis pathway by catalyzing its O-phosphorylation.</text>
</comment>
<keyword evidence="5" id="KW-0028">Amino-acid biosynthesis</keyword>
<keyword evidence="9 17" id="KW-0418">Kinase</keyword>
<dbReference type="GO" id="GO:0005524">
    <property type="term" value="F:ATP binding"/>
    <property type="evidence" value="ECO:0007669"/>
    <property type="project" value="UniProtKB-KW"/>
</dbReference>
<dbReference type="GO" id="GO:0009088">
    <property type="term" value="P:threonine biosynthetic process"/>
    <property type="evidence" value="ECO:0007669"/>
    <property type="project" value="UniProtKB-UniPathway"/>
</dbReference>
<evidence type="ECO:0000256" key="2">
    <source>
        <dbReference type="ARBA" id="ARBA00007370"/>
    </source>
</evidence>
<keyword evidence="13" id="KW-0753">Steroid metabolism</keyword>
<evidence type="ECO:0000256" key="7">
    <source>
        <dbReference type="ARBA" id="ARBA00022697"/>
    </source>
</evidence>
<dbReference type="PANTHER" id="PTHR20861">
    <property type="entry name" value="HOMOSERINE/4-DIPHOSPHOCYTIDYL-2-C-METHYL-D-ERYTHRITOL KINASE"/>
    <property type="match status" value="1"/>
</dbReference>
<comment type="pathway">
    <text evidence="1">Amino-acid biosynthesis; L-threonine biosynthesis; L-threonine from L-aspartate: step 4/5.</text>
</comment>
<organism evidence="17">
    <name type="scientific">Eremomyces bilateralis CBS 781.70</name>
    <dbReference type="NCBI Taxonomy" id="1392243"/>
    <lineage>
        <taxon>Eukaryota</taxon>
        <taxon>Fungi</taxon>
        <taxon>Dikarya</taxon>
        <taxon>Ascomycota</taxon>
        <taxon>Pezizomycotina</taxon>
        <taxon>Dothideomycetes</taxon>
        <taxon>Dothideomycetes incertae sedis</taxon>
        <taxon>Eremomycetales</taxon>
        <taxon>Eremomycetaceae</taxon>
        <taxon>Eremomyces</taxon>
    </lineage>
</organism>
<keyword evidence="11" id="KW-0756">Sterol biosynthesis</keyword>
<keyword evidence="11" id="KW-0752">Steroid biosynthesis</keyword>
<evidence type="ECO:0000256" key="9">
    <source>
        <dbReference type="ARBA" id="ARBA00022777"/>
    </source>
</evidence>
<keyword evidence="6" id="KW-0808">Transferase</keyword>
<evidence type="ECO:0000256" key="4">
    <source>
        <dbReference type="ARBA" id="ARBA00017858"/>
    </source>
</evidence>
<feature type="domain" description="GHMP kinase N-terminal" evidence="16">
    <location>
        <begin position="63"/>
        <end position="147"/>
    </location>
</feature>
<keyword evidence="13" id="KW-0443">Lipid metabolism</keyword>
<evidence type="ECO:0000256" key="8">
    <source>
        <dbReference type="ARBA" id="ARBA00022741"/>
    </source>
</evidence>
<gene>
    <name evidence="17 19" type="ORF">P152DRAFT_412146</name>
</gene>
<keyword evidence="18" id="KW-1185">Reference proteome</keyword>
<evidence type="ECO:0000256" key="13">
    <source>
        <dbReference type="ARBA" id="ARBA00023221"/>
    </source>
</evidence>
<evidence type="ECO:0000313" key="17">
    <source>
        <dbReference type="EMBL" id="KAF1815056.1"/>
    </source>
</evidence>
<dbReference type="Gene3D" id="3.30.70.890">
    <property type="entry name" value="GHMP kinase, C-terminal domain"/>
    <property type="match status" value="2"/>
</dbReference>
<keyword evidence="10" id="KW-0067">ATP-binding</keyword>
<evidence type="ECO:0000313" key="18">
    <source>
        <dbReference type="Proteomes" id="UP000504638"/>
    </source>
</evidence>
<dbReference type="PRINTS" id="PR00958">
    <property type="entry name" value="HOMSERKINASE"/>
</dbReference>
<dbReference type="RefSeq" id="XP_033536687.1">
    <property type="nucleotide sequence ID" value="XM_033676979.1"/>
</dbReference>
<dbReference type="OrthoDB" id="2018833at2759"/>
<comment type="catalytic activity">
    <reaction evidence="14">
        <text>L-homoserine + ATP = O-phospho-L-homoserine + ADP + H(+)</text>
        <dbReference type="Rhea" id="RHEA:13985"/>
        <dbReference type="ChEBI" id="CHEBI:15378"/>
        <dbReference type="ChEBI" id="CHEBI:30616"/>
        <dbReference type="ChEBI" id="CHEBI:57476"/>
        <dbReference type="ChEBI" id="CHEBI:57590"/>
        <dbReference type="ChEBI" id="CHEBI:456216"/>
        <dbReference type="EC" id="2.7.1.39"/>
    </reaction>
    <physiologicalReaction direction="left-to-right" evidence="14">
        <dbReference type="Rhea" id="RHEA:13986"/>
    </physiologicalReaction>
</comment>
<dbReference type="PIRSF" id="PIRSF000676">
    <property type="entry name" value="Homoser_kin"/>
    <property type="match status" value="1"/>
</dbReference>
<dbReference type="SUPFAM" id="SSF54211">
    <property type="entry name" value="Ribosomal protein S5 domain 2-like"/>
    <property type="match status" value="1"/>
</dbReference>
<name>A0A6G1GAU2_9PEZI</name>
<dbReference type="UniPathway" id="UPA00050">
    <property type="reaction ID" value="UER00064"/>
</dbReference>
<protein>
    <recommendedName>
        <fullName evidence="4">Homoserine kinase</fullName>
        <ecNumber evidence="3">2.7.1.39</ecNumber>
    </recommendedName>
</protein>
<dbReference type="EC" id="2.7.1.39" evidence="3"/>
<evidence type="ECO:0000313" key="19">
    <source>
        <dbReference type="RefSeq" id="XP_033536687.1"/>
    </source>
</evidence>
<evidence type="ECO:0000256" key="14">
    <source>
        <dbReference type="ARBA" id="ARBA00049913"/>
    </source>
</evidence>
<dbReference type="Proteomes" id="UP000504638">
    <property type="component" value="Unplaced"/>
</dbReference>
<dbReference type="Gene3D" id="3.30.230.10">
    <property type="match status" value="1"/>
</dbReference>
<reference evidence="17 19" key="1">
    <citation type="submission" date="2020-01" db="EMBL/GenBank/DDBJ databases">
        <authorList>
            <consortium name="DOE Joint Genome Institute"/>
            <person name="Haridas S."/>
            <person name="Albert R."/>
            <person name="Binder M."/>
            <person name="Bloem J."/>
            <person name="Labutti K."/>
            <person name="Salamov A."/>
            <person name="Andreopoulos B."/>
            <person name="Baker S.E."/>
            <person name="Barry K."/>
            <person name="Bills G."/>
            <person name="Bluhm B.H."/>
            <person name="Cannon C."/>
            <person name="Castanera R."/>
            <person name="Culley D.E."/>
            <person name="Daum C."/>
            <person name="Ezra D."/>
            <person name="Gonzalez J.B."/>
            <person name="Henrissat B."/>
            <person name="Kuo A."/>
            <person name="Liang C."/>
            <person name="Lipzen A."/>
            <person name="Lutzoni F."/>
            <person name="Magnuson J."/>
            <person name="Mondo S."/>
            <person name="Nolan M."/>
            <person name="Ohm R."/>
            <person name="Pangilinan J."/>
            <person name="Park H.-J."/>
            <person name="Ramirez L."/>
            <person name="Alfaro M."/>
            <person name="Sun H."/>
            <person name="Tritt A."/>
            <person name="Yoshinaga Y."/>
            <person name="Zwiers L.-H."/>
            <person name="Turgeon B.G."/>
            <person name="Goodwin S.B."/>
            <person name="Spatafora J.W."/>
            <person name="Crous P.W."/>
            <person name="Grigoriev I.V."/>
        </authorList>
    </citation>
    <scope>NUCLEOTIDE SEQUENCE</scope>
    <source>
        <strain evidence="17 19">CBS 781.70</strain>
    </source>
</reference>
<evidence type="ECO:0000256" key="5">
    <source>
        <dbReference type="ARBA" id="ARBA00022605"/>
    </source>
</evidence>
<dbReference type="GO" id="GO:0016126">
    <property type="term" value="P:sterol biosynthetic process"/>
    <property type="evidence" value="ECO:0007669"/>
    <property type="project" value="UniProtKB-KW"/>
</dbReference>
<dbReference type="InterPro" id="IPR036554">
    <property type="entry name" value="GHMP_kinase_C_sf"/>
</dbReference>
<dbReference type="NCBIfam" id="TIGR00191">
    <property type="entry name" value="thrB"/>
    <property type="match status" value="1"/>
</dbReference>
<evidence type="ECO:0000259" key="16">
    <source>
        <dbReference type="Pfam" id="PF00288"/>
    </source>
</evidence>
<proteinExistence type="inferred from homology"/>
<keyword evidence="8" id="KW-0547">Nucleotide-binding</keyword>
<accession>A0A6G1GAU2</accession>
<dbReference type="InterPro" id="IPR020568">
    <property type="entry name" value="Ribosomal_Su5_D2-typ_SF"/>
</dbReference>
<dbReference type="InterPro" id="IPR006204">
    <property type="entry name" value="GHMP_kinase_N_dom"/>
</dbReference>
<evidence type="ECO:0000256" key="12">
    <source>
        <dbReference type="ARBA" id="ARBA00023166"/>
    </source>
</evidence>
<dbReference type="PROSITE" id="PS00627">
    <property type="entry name" value="GHMP_KINASES_ATP"/>
    <property type="match status" value="1"/>
</dbReference>
<dbReference type="HAMAP" id="MF_00384">
    <property type="entry name" value="Homoser_kinase"/>
    <property type="match status" value="1"/>
</dbReference>
<dbReference type="InterPro" id="IPR006203">
    <property type="entry name" value="GHMP_knse_ATP-bd_CS"/>
</dbReference>
<sequence length="362" mass="38921">MITIKVPSSSANIGPGFDVIGLALSLFLELTVTFDSTDQNPLNCTVSCEGLGAEEVSLDPEVNLITRTALYVLKCHNQRQFPKGTHVNIINNIPLGRGLGSSGAAVVAGVSLGNEVGKLGLSKARMLDYCLMIERHPDNVAAALYGGFIGTYLNELDPEQASRKEIPLSEVLPEPAGGVDTGLKPPEPPLNIGHYIRFRWAKEIKCIVIIPDFEVATHKAREVLPTHYPRADVVFNMQRIALLATALGETPPDPDMIFEAMQDKGIYYAPSGHVVLTGVVHQPYRKGLIPGLTEILLSMTPKSHPGLLGICLSGAGPTILALATGNFESIADHILNDFKQQGITCEWKLLEPANDGMTAITT</sequence>
<dbReference type="InterPro" id="IPR014721">
    <property type="entry name" value="Ribsml_uS5_D2-typ_fold_subgr"/>
</dbReference>
<dbReference type="EMBL" id="ML975152">
    <property type="protein sequence ID" value="KAF1815056.1"/>
    <property type="molecule type" value="Genomic_DNA"/>
</dbReference>
<dbReference type="PANTHER" id="PTHR20861:SF1">
    <property type="entry name" value="HOMOSERINE KINASE"/>
    <property type="match status" value="1"/>
</dbReference>
<keyword evidence="7" id="KW-0791">Threonine biosynthesis</keyword>
<comment type="similarity">
    <text evidence="2">Belongs to the GHMP kinase family. Homoserine kinase subfamily.</text>
</comment>
<evidence type="ECO:0000256" key="3">
    <source>
        <dbReference type="ARBA" id="ARBA00012078"/>
    </source>
</evidence>
<dbReference type="InterPro" id="IPR000870">
    <property type="entry name" value="Homoserine_kinase"/>
</dbReference>
<dbReference type="GO" id="GO:0004413">
    <property type="term" value="F:homoserine kinase activity"/>
    <property type="evidence" value="ECO:0007669"/>
    <property type="project" value="UniProtKB-EC"/>
</dbReference>
<evidence type="ECO:0000256" key="6">
    <source>
        <dbReference type="ARBA" id="ARBA00022679"/>
    </source>
</evidence>
<reference evidence="19" key="3">
    <citation type="submission" date="2025-04" db="UniProtKB">
        <authorList>
            <consortium name="RefSeq"/>
        </authorList>
    </citation>
    <scope>IDENTIFICATION</scope>
    <source>
        <strain evidence="19">CBS 781.70</strain>
    </source>
</reference>